<keyword evidence="1 5" id="KW-0597">Phosphoprotein</keyword>
<dbReference type="PANTHER" id="PTHR43214:SF41">
    <property type="entry name" value="NITRATE_NITRITE RESPONSE REGULATOR PROTEIN NARP"/>
    <property type="match status" value="1"/>
</dbReference>
<name>Q98DH9_RHILO</name>
<dbReference type="HOGENOM" id="CLU_000445_90_1_5"/>
<protein>
    <submittedName>
        <fullName evidence="8">Two-component system response regulator</fullName>
    </submittedName>
</protein>
<feature type="domain" description="Response regulatory" evidence="7">
    <location>
        <begin position="7"/>
        <end position="123"/>
    </location>
</feature>
<feature type="domain" description="HTH luxR-type" evidence="6">
    <location>
        <begin position="146"/>
        <end position="211"/>
    </location>
</feature>
<sequence length="215" mass="24220">MVDPRIKIVIADDHPIVRSGIRAVLEQRAEWWVCGEADNGETAVRLAREHAAKIVILDYSLPVLNGLEATRIIRRTMPETEVLIYTMHEDESLIRETLRAGARGYLLKIEDDSELVAAVAALIRGQTYFSPRVSECVLQDFLDGQSDVTSRNLTNREREVVRFVSEGESNKRIAARLGVSVKTVDSHRTTAMRKLGLRNAVDLVRYAIRNKLTLP</sequence>
<dbReference type="InterPro" id="IPR000792">
    <property type="entry name" value="Tscrpt_reg_LuxR_C"/>
</dbReference>
<dbReference type="PANTHER" id="PTHR43214">
    <property type="entry name" value="TWO-COMPONENT RESPONSE REGULATOR"/>
    <property type="match status" value="1"/>
</dbReference>
<dbReference type="KEGG" id="mlo:mll4697"/>
<dbReference type="Pfam" id="PF00072">
    <property type="entry name" value="Response_reg"/>
    <property type="match status" value="1"/>
</dbReference>
<dbReference type="SUPFAM" id="SSF46894">
    <property type="entry name" value="C-terminal effector domain of the bipartite response regulators"/>
    <property type="match status" value="1"/>
</dbReference>
<evidence type="ECO:0000313" key="8">
    <source>
        <dbReference type="EMBL" id="BAB51292.1"/>
    </source>
</evidence>
<dbReference type="SMART" id="SM00448">
    <property type="entry name" value="REC"/>
    <property type="match status" value="1"/>
</dbReference>
<dbReference type="Proteomes" id="UP000000552">
    <property type="component" value="Chromosome"/>
</dbReference>
<evidence type="ECO:0000256" key="4">
    <source>
        <dbReference type="ARBA" id="ARBA00023163"/>
    </source>
</evidence>
<dbReference type="InterPro" id="IPR001789">
    <property type="entry name" value="Sig_transdc_resp-reg_receiver"/>
</dbReference>
<dbReference type="GO" id="GO:0003677">
    <property type="term" value="F:DNA binding"/>
    <property type="evidence" value="ECO:0007669"/>
    <property type="project" value="UniProtKB-KW"/>
</dbReference>
<evidence type="ECO:0000256" key="5">
    <source>
        <dbReference type="PROSITE-ProRule" id="PRU00169"/>
    </source>
</evidence>
<dbReference type="PROSITE" id="PS50110">
    <property type="entry name" value="RESPONSE_REGULATORY"/>
    <property type="match status" value="1"/>
</dbReference>
<dbReference type="CDD" id="cd17535">
    <property type="entry name" value="REC_NarL-like"/>
    <property type="match status" value="1"/>
</dbReference>
<reference evidence="8 9" key="1">
    <citation type="journal article" date="2000" name="DNA Res.">
        <title>Complete genome structure of the nitrogen-fixing symbiotic bacterium Mesorhizobium loti.</title>
        <authorList>
            <person name="Kaneko T."/>
            <person name="Nakamura Y."/>
            <person name="Sato S."/>
            <person name="Asamizu E."/>
            <person name="Kato T."/>
            <person name="Sasamoto S."/>
            <person name="Watanabe A."/>
            <person name="Idesawa K."/>
            <person name="Ishikawa A."/>
            <person name="Kawashima K."/>
            <person name="Kimura T."/>
            <person name="Kishida Y."/>
            <person name="Kiyokawa C."/>
            <person name="Kohara M."/>
            <person name="Matsumoto M."/>
            <person name="Matsuno A."/>
            <person name="Mochizuki Y."/>
            <person name="Nakayama S."/>
            <person name="Nakazaki N."/>
            <person name="Shimpo S."/>
            <person name="Sugimoto M."/>
            <person name="Takeuchi C."/>
            <person name="Yamada M."/>
            <person name="Tabata S."/>
        </authorList>
    </citation>
    <scope>NUCLEOTIDE SEQUENCE [LARGE SCALE GENOMIC DNA]</scope>
    <source>
        <strain evidence="9">LMG 29417 / CECT 9101 / MAFF 303099</strain>
    </source>
</reference>
<feature type="modified residue" description="4-aspartylphosphate" evidence="5">
    <location>
        <position position="58"/>
    </location>
</feature>
<dbReference type="EMBL" id="BA000012">
    <property type="protein sequence ID" value="BAB51292.1"/>
    <property type="molecule type" value="Genomic_DNA"/>
</dbReference>
<dbReference type="SUPFAM" id="SSF52172">
    <property type="entry name" value="CheY-like"/>
    <property type="match status" value="1"/>
</dbReference>
<keyword evidence="4" id="KW-0804">Transcription</keyword>
<gene>
    <name evidence="8" type="ordered locus">mll4697</name>
</gene>
<dbReference type="InterPro" id="IPR016032">
    <property type="entry name" value="Sig_transdc_resp-reg_C-effctor"/>
</dbReference>
<dbReference type="PATRIC" id="fig|266835.9.peg.3708"/>
<proteinExistence type="predicted"/>
<dbReference type="PROSITE" id="PS50043">
    <property type="entry name" value="HTH_LUXR_2"/>
    <property type="match status" value="1"/>
</dbReference>
<keyword evidence="3" id="KW-0238">DNA-binding</keyword>
<dbReference type="GO" id="GO:0006355">
    <property type="term" value="P:regulation of DNA-templated transcription"/>
    <property type="evidence" value="ECO:0007669"/>
    <property type="project" value="InterPro"/>
</dbReference>
<evidence type="ECO:0000313" key="9">
    <source>
        <dbReference type="Proteomes" id="UP000000552"/>
    </source>
</evidence>
<dbReference type="GO" id="GO:0000160">
    <property type="term" value="P:phosphorelay signal transduction system"/>
    <property type="evidence" value="ECO:0007669"/>
    <property type="project" value="InterPro"/>
</dbReference>
<accession>Q98DH9</accession>
<evidence type="ECO:0000259" key="7">
    <source>
        <dbReference type="PROSITE" id="PS50110"/>
    </source>
</evidence>
<dbReference type="PRINTS" id="PR00038">
    <property type="entry name" value="HTHLUXR"/>
</dbReference>
<dbReference type="CDD" id="cd06170">
    <property type="entry name" value="LuxR_C_like"/>
    <property type="match status" value="1"/>
</dbReference>
<dbReference type="SMART" id="SM00421">
    <property type="entry name" value="HTH_LUXR"/>
    <property type="match status" value="1"/>
</dbReference>
<dbReference type="Gene3D" id="3.40.50.2300">
    <property type="match status" value="1"/>
</dbReference>
<dbReference type="InterPro" id="IPR058245">
    <property type="entry name" value="NreC/VraR/RcsB-like_REC"/>
</dbReference>
<evidence type="ECO:0000256" key="2">
    <source>
        <dbReference type="ARBA" id="ARBA00023015"/>
    </source>
</evidence>
<keyword evidence="2" id="KW-0805">Transcription regulation</keyword>
<dbReference type="AlphaFoldDB" id="Q98DH9"/>
<evidence type="ECO:0000256" key="1">
    <source>
        <dbReference type="ARBA" id="ARBA00022553"/>
    </source>
</evidence>
<organism evidence="8 9">
    <name type="scientific">Mesorhizobium japonicum (strain LMG 29417 / CECT 9101 / MAFF 303099)</name>
    <name type="common">Mesorhizobium loti (strain MAFF 303099)</name>
    <dbReference type="NCBI Taxonomy" id="266835"/>
    <lineage>
        <taxon>Bacteria</taxon>
        <taxon>Pseudomonadati</taxon>
        <taxon>Pseudomonadota</taxon>
        <taxon>Alphaproteobacteria</taxon>
        <taxon>Hyphomicrobiales</taxon>
        <taxon>Phyllobacteriaceae</taxon>
        <taxon>Mesorhizobium</taxon>
    </lineage>
</organism>
<dbReference type="Pfam" id="PF00196">
    <property type="entry name" value="GerE"/>
    <property type="match status" value="1"/>
</dbReference>
<evidence type="ECO:0000259" key="6">
    <source>
        <dbReference type="PROSITE" id="PS50043"/>
    </source>
</evidence>
<dbReference type="InterPro" id="IPR011006">
    <property type="entry name" value="CheY-like_superfamily"/>
</dbReference>
<evidence type="ECO:0000256" key="3">
    <source>
        <dbReference type="ARBA" id="ARBA00023125"/>
    </source>
</evidence>
<dbReference type="InterPro" id="IPR039420">
    <property type="entry name" value="WalR-like"/>
</dbReference>
<dbReference type="eggNOG" id="COG2197">
    <property type="taxonomic scope" value="Bacteria"/>
</dbReference>